<name>A0A090N891_AFIFE</name>
<accession>A0A090N891</accession>
<dbReference type="OrthoDB" id="7476630at2"/>
<reference evidence="2 3" key="1">
    <citation type="journal article" date="2014" name="Genome Announc.">
        <title>Genome Sequence of Afipia felis Strain 76713, Isolated in Hospital Water Using an Amoeba Co-Culture Procedure.</title>
        <authorList>
            <person name="Benamar S."/>
            <person name="La Scola B."/>
            <person name="Croce O."/>
        </authorList>
    </citation>
    <scope>NUCLEOTIDE SEQUENCE [LARGE SCALE GENOMIC DNA]</scope>
    <source>
        <strain evidence="2 3">76713</strain>
    </source>
</reference>
<evidence type="ECO:0000313" key="3">
    <source>
        <dbReference type="Proteomes" id="UP000035762"/>
    </source>
</evidence>
<evidence type="ECO:0000313" key="2">
    <source>
        <dbReference type="EMBL" id="CEG09728.1"/>
    </source>
</evidence>
<keyword evidence="3" id="KW-1185">Reference proteome</keyword>
<protein>
    <submittedName>
        <fullName evidence="2">Uncharacterized protein</fullName>
    </submittedName>
</protein>
<dbReference type="AlphaFoldDB" id="A0A090N891"/>
<organism evidence="2 3">
    <name type="scientific">Afipia felis</name>
    <name type="common">Cat scratch disease bacillus</name>
    <dbReference type="NCBI Taxonomy" id="1035"/>
    <lineage>
        <taxon>Bacteria</taxon>
        <taxon>Pseudomonadati</taxon>
        <taxon>Pseudomonadota</taxon>
        <taxon>Alphaproteobacteria</taxon>
        <taxon>Hyphomicrobiales</taxon>
        <taxon>Nitrobacteraceae</taxon>
        <taxon>Afipia</taxon>
    </lineage>
</organism>
<sequence>MTKKQKHKIRDAKPGATAQEQRTVRTVTEFDPSGIEVTHHRTVDTLGLMLRSGAITGAMHAAGWAGPPHFGS</sequence>
<dbReference type="EMBL" id="CCAZ020000002">
    <property type="protein sequence ID" value="CEG09728.1"/>
    <property type="molecule type" value="Genomic_DNA"/>
</dbReference>
<dbReference type="RefSeq" id="WP_048757555.1">
    <property type="nucleotide sequence ID" value="NZ_CCAZ020000002.1"/>
</dbReference>
<dbReference type="STRING" id="1035.BN961_03158"/>
<dbReference type="Proteomes" id="UP000035762">
    <property type="component" value="Unassembled WGS sequence"/>
</dbReference>
<feature type="region of interest" description="Disordered" evidence="1">
    <location>
        <begin position="1"/>
        <end position="23"/>
    </location>
</feature>
<gene>
    <name evidence="2" type="ORF">BN961_03158</name>
</gene>
<comment type="caution">
    <text evidence="2">The sequence shown here is derived from an EMBL/GenBank/DDBJ whole genome shotgun (WGS) entry which is preliminary data.</text>
</comment>
<evidence type="ECO:0000256" key="1">
    <source>
        <dbReference type="SAM" id="MobiDB-lite"/>
    </source>
</evidence>
<feature type="compositionally biased region" description="Basic residues" evidence="1">
    <location>
        <begin position="1"/>
        <end position="10"/>
    </location>
</feature>
<proteinExistence type="predicted"/>